<dbReference type="Pfam" id="PF00515">
    <property type="entry name" value="TPR_1"/>
    <property type="match status" value="1"/>
</dbReference>
<comment type="caution">
    <text evidence="4">The sequence shown here is derived from an EMBL/GenBank/DDBJ whole genome shotgun (WGS) entry which is preliminary data.</text>
</comment>
<dbReference type="EMBL" id="JADIKC010000007">
    <property type="protein sequence ID" value="MBM7122831.1"/>
    <property type="molecule type" value="Genomic_DNA"/>
</dbReference>
<reference evidence="4 5" key="1">
    <citation type="submission" date="2020-10" db="EMBL/GenBank/DDBJ databases">
        <title>Phylogeny of dyella-like bacteria.</title>
        <authorList>
            <person name="Fu J."/>
        </authorList>
    </citation>
    <scope>NUCLEOTIDE SEQUENCE [LARGE SCALE GENOMIC DNA]</scope>
    <source>
        <strain evidence="4 5">THG-B117</strain>
    </source>
</reference>
<keyword evidence="5" id="KW-1185">Reference proteome</keyword>
<evidence type="ECO:0000259" key="3">
    <source>
        <dbReference type="PROSITE" id="PS50234"/>
    </source>
</evidence>
<dbReference type="SUPFAM" id="SSF48452">
    <property type="entry name" value="TPR-like"/>
    <property type="match status" value="1"/>
</dbReference>
<dbReference type="SMART" id="SM00028">
    <property type="entry name" value="TPR"/>
    <property type="match status" value="1"/>
</dbReference>
<evidence type="ECO:0000256" key="1">
    <source>
        <dbReference type="PROSITE-ProRule" id="PRU00339"/>
    </source>
</evidence>
<dbReference type="Gene3D" id="3.40.50.410">
    <property type="entry name" value="von Willebrand factor, type A domain"/>
    <property type="match status" value="1"/>
</dbReference>
<gene>
    <name evidence="4" type="ORF">ISP20_16815</name>
</gene>
<dbReference type="PANTHER" id="PTHR22550">
    <property type="entry name" value="SPORE GERMINATION PROTEIN"/>
    <property type="match status" value="1"/>
</dbReference>
<dbReference type="PROSITE" id="PS50234">
    <property type="entry name" value="VWFA"/>
    <property type="match status" value="1"/>
</dbReference>
<dbReference type="InterPro" id="IPR019734">
    <property type="entry name" value="TPR_rpt"/>
</dbReference>
<evidence type="ECO:0000313" key="5">
    <source>
        <dbReference type="Proteomes" id="UP001430065"/>
    </source>
</evidence>
<accession>A0ABS2JUY3</accession>
<dbReference type="SUPFAM" id="SSF53300">
    <property type="entry name" value="vWA-like"/>
    <property type="match status" value="1"/>
</dbReference>
<dbReference type="Pfam" id="PF13519">
    <property type="entry name" value="VWA_2"/>
    <property type="match status" value="1"/>
</dbReference>
<dbReference type="PROSITE" id="PS50293">
    <property type="entry name" value="TPR_REGION"/>
    <property type="match status" value="1"/>
</dbReference>
<feature type="compositionally biased region" description="Low complexity" evidence="2">
    <location>
        <begin position="538"/>
        <end position="563"/>
    </location>
</feature>
<evidence type="ECO:0000256" key="2">
    <source>
        <dbReference type="SAM" id="MobiDB-lite"/>
    </source>
</evidence>
<name>A0ABS2JUY3_9GAMM</name>
<feature type="repeat" description="TPR" evidence="1">
    <location>
        <begin position="405"/>
        <end position="438"/>
    </location>
</feature>
<sequence length="639" mass="68267">MSEALQQMHFLRPWWLLLLLALPLLVVLATRRQGARDQLSRLVDPELLPFLLKGHAVRRRASPWLLACGWTLVTLAMAGPTWSRVAQPLYAKRAAQVVAVSMSQHMLARDVTPSRLDRTRYKVRDLLTANHDGLNALIAYAGEAFVVAPLTSDASALNELLDALSPDTMPLDGDDAAKAIERAVSLIHDAKVGGGSLVLVTDDADADAQAAARKAAAAGVRVSVLGIGTLQGGPVPLSDNSFQRDAQGGVILARRNDDNLRALAASGGGQYVAMTDDDRDIRALASELSASGPETLATDLHGDEWQDRGPWLLLALLPLAAASFRRGWLMLLALALLPAMPGTAQAGAWSDLWRRPDQQAATALQQGNARQAQQLARDPALRGAAAYRAGDYAAAGNDLRSLPGTDAQYNLGNALAKQGNYQAALAAYDRALKADPHNADASANRKAVEDWMRRQPQHPKNDNGAKDNKGKAGDGPSTTPPENAQGQSGQQGDKDKQDQGQGKPSQDAHGDAQGNGGNPQSEQGRNSPMDHPSDKDSAGQPQTPEQQAEQQARQQQAQQALQKQMDEALGKSPGKDKPQNGAHELGAIEKDDAQSKLPADVRQALQRVPDDPGALLRRKFELEYRQRHGGASSSEGDSQ</sequence>
<feature type="domain" description="VWFA" evidence="3">
    <location>
        <begin position="95"/>
        <end position="288"/>
    </location>
</feature>
<proteinExistence type="predicted"/>
<feature type="region of interest" description="Disordered" evidence="2">
    <location>
        <begin position="436"/>
        <end position="639"/>
    </location>
</feature>
<dbReference type="InterPro" id="IPR011990">
    <property type="entry name" value="TPR-like_helical_dom_sf"/>
</dbReference>
<keyword evidence="1" id="KW-0802">TPR repeat</keyword>
<dbReference type="InterPro" id="IPR050768">
    <property type="entry name" value="UPF0353/GerABKA_families"/>
</dbReference>
<dbReference type="Proteomes" id="UP001430065">
    <property type="component" value="Unassembled WGS sequence"/>
</dbReference>
<dbReference type="PANTHER" id="PTHR22550:SF14">
    <property type="entry name" value="VWFA DOMAIN-CONTAINING PROTEIN"/>
    <property type="match status" value="1"/>
</dbReference>
<dbReference type="Gene3D" id="1.25.40.10">
    <property type="entry name" value="Tetratricopeptide repeat domain"/>
    <property type="match status" value="1"/>
</dbReference>
<dbReference type="PROSITE" id="PS50005">
    <property type="entry name" value="TPR"/>
    <property type="match status" value="1"/>
</dbReference>
<protein>
    <submittedName>
        <fullName evidence="4">VWA domain-containing protein</fullName>
    </submittedName>
</protein>
<feature type="compositionally biased region" description="Basic and acidic residues" evidence="2">
    <location>
        <begin position="446"/>
        <end position="472"/>
    </location>
</feature>
<evidence type="ECO:0000313" key="4">
    <source>
        <dbReference type="EMBL" id="MBM7122831.1"/>
    </source>
</evidence>
<feature type="compositionally biased region" description="Basic and acidic residues" evidence="2">
    <location>
        <begin position="564"/>
        <end position="578"/>
    </location>
</feature>
<dbReference type="InterPro" id="IPR036465">
    <property type="entry name" value="vWFA_dom_sf"/>
</dbReference>
<dbReference type="SMART" id="SM00327">
    <property type="entry name" value="VWA"/>
    <property type="match status" value="1"/>
</dbReference>
<dbReference type="InterPro" id="IPR002035">
    <property type="entry name" value="VWF_A"/>
</dbReference>
<dbReference type="RefSeq" id="WP_204637256.1">
    <property type="nucleotide sequence ID" value="NZ_JADIKC010000007.1"/>
</dbReference>
<organism evidence="4 5">
    <name type="scientific">Dyella kyungheensis</name>
    <dbReference type="NCBI Taxonomy" id="1242174"/>
    <lineage>
        <taxon>Bacteria</taxon>
        <taxon>Pseudomonadati</taxon>
        <taxon>Pseudomonadota</taxon>
        <taxon>Gammaproteobacteria</taxon>
        <taxon>Lysobacterales</taxon>
        <taxon>Rhodanobacteraceae</taxon>
        <taxon>Dyella</taxon>
    </lineage>
</organism>